<dbReference type="PANTHER" id="PTHR10947:SF0">
    <property type="entry name" value="PHENYLALANINE--TRNA LIGASE BETA SUBUNIT"/>
    <property type="match status" value="1"/>
</dbReference>
<comment type="subcellular location">
    <subcellularLocation>
        <location evidence="1 15">Cytoplasm</location>
    </subcellularLocation>
</comment>
<dbReference type="SMART" id="SM00874">
    <property type="entry name" value="B5"/>
    <property type="match status" value="1"/>
</dbReference>
<keyword evidence="12 15" id="KW-0648">Protein biosynthesis</keyword>
<feature type="domain" description="TRNA-binding" evidence="17">
    <location>
        <begin position="39"/>
        <end position="147"/>
    </location>
</feature>
<dbReference type="Pfam" id="PF17759">
    <property type="entry name" value="tRNA_synthFbeta"/>
    <property type="match status" value="1"/>
</dbReference>
<dbReference type="InterPro" id="IPR036690">
    <property type="entry name" value="Fdx_antiC-bd_sf"/>
</dbReference>
<evidence type="ECO:0000256" key="1">
    <source>
        <dbReference type="ARBA" id="ARBA00004496"/>
    </source>
</evidence>
<dbReference type="InterPro" id="IPR002547">
    <property type="entry name" value="tRNA-bd_dom"/>
</dbReference>
<organism evidence="20 21">
    <name type="scientific">Nitrincola iocasae</name>
    <dbReference type="NCBI Taxonomy" id="2614693"/>
    <lineage>
        <taxon>Bacteria</taxon>
        <taxon>Pseudomonadati</taxon>
        <taxon>Pseudomonadota</taxon>
        <taxon>Gammaproteobacteria</taxon>
        <taxon>Oceanospirillales</taxon>
        <taxon>Oceanospirillaceae</taxon>
        <taxon>Nitrincola</taxon>
    </lineage>
</organism>
<name>A0A5J6LC45_9GAMM</name>
<dbReference type="GO" id="GO:0000049">
    <property type="term" value="F:tRNA binding"/>
    <property type="evidence" value="ECO:0007669"/>
    <property type="project" value="UniProtKB-UniRule"/>
</dbReference>
<evidence type="ECO:0000259" key="19">
    <source>
        <dbReference type="PROSITE" id="PS51483"/>
    </source>
</evidence>
<dbReference type="InterPro" id="IPR045060">
    <property type="entry name" value="Phe-tRNA-ligase_IIc_bsu"/>
</dbReference>
<dbReference type="PROSITE" id="PS50886">
    <property type="entry name" value="TRBD"/>
    <property type="match status" value="1"/>
</dbReference>
<sequence length="793" mass="86522">MKFSEQWLREWVQPALATQALADQLSLAGLEVDDVSAVAGEFSGVVVAEIISAEQHPDADKLKLCQVSDGSETYQVVCGAANARAGLKTAFARVGANLPGDFRIKRAKLRGVESMGMLCAEDELGLSDDHAGIMELAVDAPVGADLRDYLNLNDSLIDVDLTPNRGDCLSIAGMAREVGVLNQVPVKPVTIEPVAAVIDDTFPVTLAAPDACPRYVGRVIRNINPGAETPLWMQEKLRRSGIRSIDPVVDVTNYILLELGQPMHAFDLQQLSDGITVRMAQAGETLVLLDETEVTLNPDTLLITDAKGPLAMAGIMGGDASGVTDKTRDIFLESAYFNPLSIVGRARNYGLHTDSSHRFERGVDWQLQRQAIERATALLLEIVGGEPGPVTEAVSETDLPVTPVVRLRDAKINAMLAMEMPSTTVEDILTRLGMTLSRKTEEAAWAVQVPSWRFDITLEVDLIEELARVYGYDNLPVRIPIAQLPLPPISEARVDLARVRRHLISRNYQEAITYSFIESGLSALFDPDTQPLALANPISAEMAVMRTTLWPGLIKAVQYNQNRQQSRIRLFETGQRFIPQGDTLVQENAIAGVITGGRDSEGWMAGKDKVDFFDIKGDVETLLALGGEADSFRFVAAQHPALHPGQSAKIERNGETLGYIGAMHPILLKKLDLNGPVYLFELKQDIVTAGRLPRYTPLSKFPEMRRDLSLLVDEHVSYDAIRDVVSSSAGDALKQVILFDLYQGQGIEAGRKSLALGLTWQHPSRTLTDEEINNSVSAVVVALTTHCGASLRD</sequence>
<comment type="subunit">
    <text evidence="3 15">Tetramer of two alpha and two beta subunits.</text>
</comment>
<accession>A0A5J6LC45</accession>
<evidence type="ECO:0000256" key="8">
    <source>
        <dbReference type="ARBA" id="ARBA00022741"/>
    </source>
</evidence>
<evidence type="ECO:0000256" key="4">
    <source>
        <dbReference type="ARBA" id="ARBA00022490"/>
    </source>
</evidence>
<dbReference type="AlphaFoldDB" id="A0A5J6LC45"/>
<dbReference type="GO" id="GO:0006432">
    <property type="term" value="P:phenylalanyl-tRNA aminoacylation"/>
    <property type="evidence" value="ECO:0007669"/>
    <property type="project" value="UniProtKB-UniRule"/>
</dbReference>
<dbReference type="Proteomes" id="UP000325606">
    <property type="component" value="Chromosome"/>
</dbReference>
<dbReference type="EC" id="6.1.1.20" evidence="15"/>
<keyword evidence="4 15" id="KW-0963">Cytoplasm</keyword>
<evidence type="ECO:0000256" key="10">
    <source>
        <dbReference type="ARBA" id="ARBA00022842"/>
    </source>
</evidence>
<keyword evidence="11 16" id="KW-0694">RNA-binding</keyword>
<dbReference type="GO" id="GO:0000287">
    <property type="term" value="F:magnesium ion binding"/>
    <property type="evidence" value="ECO:0007669"/>
    <property type="project" value="UniProtKB-UniRule"/>
</dbReference>
<evidence type="ECO:0000256" key="13">
    <source>
        <dbReference type="ARBA" id="ARBA00023146"/>
    </source>
</evidence>
<dbReference type="FunFam" id="3.30.56.10:FF:000002">
    <property type="entry name" value="Phenylalanine--tRNA ligase beta subunit"/>
    <property type="match status" value="1"/>
</dbReference>
<comment type="cofactor">
    <cofactor evidence="15">
        <name>Mg(2+)</name>
        <dbReference type="ChEBI" id="CHEBI:18420"/>
    </cofactor>
    <text evidence="15">Binds 2 magnesium ions per tetramer.</text>
</comment>
<evidence type="ECO:0000256" key="12">
    <source>
        <dbReference type="ARBA" id="ARBA00022917"/>
    </source>
</evidence>
<dbReference type="Gene3D" id="3.50.40.10">
    <property type="entry name" value="Phenylalanyl-trna Synthetase, Chain B, domain 3"/>
    <property type="match status" value="1"/>
</dbReference>
<evidence type="ECO:0000259" key="17">
    <source>
        <dbReference type="PROSITE" id="PS50886"/>
    </source>
</evidence>
<dbReference type="Gene3D" id="3.30.70.380">
    <property type="entry name" value="Ferrodoxin-fold anticodon-binding domain"/>
    <property type="match status" value="1"/>
</dbReference>
<dbReference type="InterPro" id="IPR033714">
    <property type="entry name" value="tRNA_bind_bactPheRS"/>
</dbReference>
<dbReference type="SMART" id="SM00873">
    <property type="entry name" value="B3_4"/>
    <property type="match status" value="1"/>
</dbReference>
<feature type="binding site" evidence="15">
    <location>
        <position position="461"/>
    </location>
    <ligand>
        <name>Mg(2+)</name>
        <dbReference type="ChEBI" id="CHEBI:18420"/>
        <note>shared with alpha subunit</note>
    </ligand>
</feature>
<dbReference type="InterPro" id="IPR005146">
    <property type="entry name" value="B3/B4_tRNA-bd"/>
</dbReference>
<dbReference type="InterPro" id="IPR009061">
    <property type="entry name" value="DNA-bd_dom_put_sf"/>
</dbReference>
<dbReference type="FunFam" id="3.30.70.380:FF:000001">
    <property type="entry name" value="Phenylalanine--tRNA ligase beta subunit"/>
    <property type="match status" value="1"/>
</dbReference>
<dbReference type="Pfam" id="PF03483">
    <property type="entry name" value="B3_4"/>
    <property type="match status" value="1"/>
</dbReference>
<evidence type="ECO:0000259" key="18">
    <source>
        <dbReference type="PROSITE" id="PS51447"/>
    </source>
</evidence>
<dbReference type="InterPro" id="IPR005121">
    <property type="entry name" value="Fdx_antiC-bd"/>
</dbReference>
<dbReference type="GO" id="GO:0009328">
    <property type="term" value="C:phenylalanine-tRNA ligase complex"/>
    <property type="evidence" value="ECO:0007669"/>
    <property type="project" value="TreeGrafter"/>
</dbReference>
<keyword evidence="5 16" id="KW-0820">tRNA-binding</keyword>
<dbReference type="SUPFAM" id="SSF46955">
    <property type="entry name" value="Putative DNA-binding domain"/>
    <property type="match status" value="1"/>
</dbReference>
<keyword evidence="13 15" id="KW-0030">Aminoacyl-tRNA synthetase</keyword>
<protein>
    <recommendedName>
        <fullName evidence="15">Phenylalanine--tRNA ligase beta subunit</fullName>
        <ecNumber evidence="15">6.1.1.20</ecNumber>
    </recommendedName>
    <alternativeName>
        <fullName evidence="15">Phenylalanyl-tRNA synthetase beta subunit</fullName>
        <shortName evidence="15">PheRS</shortName>
    </alternativeName>
</protein>
<dbReference type="GO" id="GO:0005524">
    <property type="term" value="F:ATP binding"/>
    <property type="evidence" value="ECO:0007669"/>
    <property type="project" value="UniProtKB-UniRule"/>
</dbReference>
<dbReference type="GO" id="GO:0004826">
    <property type="term" value="F:phenylalanine-tRNA ligase activity"/>
    <property type="evidence" value="ECO:0007669"/>
    <property type="project" value="UniProtKB-UniRule"/>
</dbReference>
<dbReference type="PROSITE" id="PS51447">
    <property type="entry name" value="FDX_ACB"/>
    <property type="match status" value="1"/>
</dbReference>
<evidence type="ECO:0000313" key="21">
    <source>
        <dbReference type="Proteomes" id="UP000325606"/>
    </source>
</evidence>
<dbReference type="Pfam" id="PF01588">
    <property type="entry name" value="tRNA_bind"/>
    <property type="match status" value="1"/>
</dbReference>
<dbReference type="NCBIfam" id="TIGR00472">
    <property type="entry name" value="pheT_bact"/>
    <property type="match status" value="1"/>
</dbReference>
<evidence type="ECO:0000256" key="6">
    <source>
        <dbReference type="ARBA" id="ARBA00022598"/>
    </source>
</evidence>
<dbReference type="SMART" id="SM00896">
    <property type="entry name" value="FDX-ACB"/>
    <property type="match status" value="1"/>
</dbReference>
<dbReference type="Gene3D" id="3.30.56.10">
    <property type="match status" value="2"/>
</dbReference>
<keyword evidence="21" id="KW-1185">Reference proteome</keyword>
<dbReference type="InterPro" id="IPR005147">
    <property type="entry name" value="tRNA_synthase_B5-dom"/>
</dbReference>
<dbReference type="FunFam" id="2.40.50.140:FF:000045">
    <property type="entry name" value="Phenylalanine--tRNA ligase beta subunit"/>
    <property type="match status" value="1"/>
</dbReference>
<keyword evidence="8 15" id="KW-0547">Nucleotide-binding</keyword>
<evidence type="ECO:0000256" key="11">
    <source>
        <dbReference type="ARBA" id="ARBA00022884"/>
    </source>
</evidence>
<comment type="catalytic activity">
    <reaction evidence="14 15">
        <text>tRNA(Phe) + L-phenylalanine + ATP = L-phenylalanyl-tRNA(Phe) + AMP + diphosphate + H(+)</text>
        <dbReference type="Rhea" id="RHEA:19413"/>
        <dbReference type="Rhea" id="RHEA-COMP:9668"/>
        <dbReference type="Rhea" id="RHEA-COMP:9699"/>
        <dbReference type="ChEBI" id="CHEBI:15378"/>
        <dbReference type="ChEBI" id="CHEBI:30616"/>
        <dbReference type="ChEBI" id="CHEBI:33019"/>
        <dbReference type="ChEBI" id="CHEBI:58095"/>
        <dbReference type="ChEBI" id="CHEBI:78442"/>
        <dbReference type="ChEBI" id="CHEBI:78531"/>
        <dbReference type="ChEBI" id="CHEBI:456215"/>
        <dbReference type="EC" id="6.1.1.20"/>
    </reaction>
</comment>
<dbReference type="Gene3D" id="3.30.930.10">
    <property type="entry name" value="Bira Bifunctional Protein, Domain 2"/>
    <property type="match status" value="1"/>
</dbReference>
<evidence type="ECO:0000256" key="2">
    <source>
        <dbReference type="ARBA" id="ARBA00008653"/>
    </source>
</evidence>
<reference evidence="20 21" key="1">
    <citation type="submission" date="2019-09" db="EMBL/GenBank/DDBJ databases">
        <title>Nitrincola iocasae sp. nov., a bacterium isolated from the sediment collected at a cold seep field in South China Sea.</title>
        <authorList>
            <person name="Zhang H."/>
            <person name="Wang H."/>
            <person name="Li C."/>
        </authorList>
    </citation>
    <scope>NUCLEOTIDE SEQUENCE [LARGE SCALE GENOMIC DNA]</scope>
    <source>
        <strain evidence="20 21">KXZD1103</strain>
    </source>
</reference>
<gene>
    <name evidence="15 20" type="primary">pheT</name>
    <name evidence="20" type="ORF">F5I99_04790</name>
</gene>
<feature type="binding site" evidence="15">
    <location>
        <position position="464"/>
    </location>
    <ligand>
        <name>Mg(2+)</name>
        <dbReference type="ChEBI" id="CHEBI:18420"/>
        <note>shared with alpha subunit</note>
    </ligand>
</feature>
<keyword evidence="7 15" id="KW-0479">Metal-binding</keyword>
<feature type="domain" description="B5" evidence="19">
    <location>
        <begin position="400"/>
        <end position="477"/>
    </location>
</feature>
<evidence type="ECO:0000256" key="15">
    <source>
        <dbReference type="HAMAP-Rule" id="MF_00283"/>
    </source>
</evidence>
<dbReference type="SUPFAM" id="SSF56037">
    <property type="entry name" value="PheT/TilS domain"/>
    <property type="match status" value="1"/>
</dbReference>
<dbReference type="RefSeq" id="WP_151053898.1">
    <property type="nucleotide sequence ID" value="NZ_CP044222.1"/>
</dbReference>
<dbReference type="InterPro" id="IPR020825">
    <property type="entry name" value="Phe-tRNA_synthase-like_B3/B4"/>
</dbReference>
<dbReference type="FunFam" id="3.30.930.10:FF:000022">
    <property type="entry name" value="Phenylalanine--tRNA ligase beta subunit"/>
    <property type="match status" value="1"/>
</dbReference>
<dbReference type="InterPro" id="IPR045864">
    <property type="entry name" value="aa-tRNA-synth_II/BPL/LPL"/>
</dbReference>
<evidence type="ECO:0000256" key="7">
    <source>
        <dbReference type="ARBA" id="ARBA00022723"/>
    </source>
</evidence>
<evidence type="ECO:0000256" key="16">
    <source>
        <dbReference type="PROSITE-ProRule" id="PRU00209"/>
    </source>
</evidence>
<dbReference type="CDD" id="cd02796">
    <property type="entry name" value="tRNA_bind_bactPheRS"/>
    <property type="match status" value="1"/>
</dbReference>
<evidence type="ECO:0000256" key="3">
    <source>
        <dbReference type="ARBA" id="ARBA00011209"/>
    </source>
</evidence>
<keyword evidence="9 15" id="KW-0067">ATP-binding</keyword>
<feature type="binding site" evidence="15">
    <location>
        <position position="465"/>
    </location>
    <ligand>
        <name>Mg(2+)</name>
        <dbReference type="ChEBI" id="CHEBI:18420"/>
        <note>shared with alpha subunit</note>
    </ligand>
</feature>
<dbReference type="SUPFAM" id="SSF55681">
    <property type="entry name" value="Class II aaRS and biotin synthetases"/>
    <property type="match status" value="1"/>
</dbReference>
<evidence type="ECO:0000256" key="9">
    <source>
        <dbReference type="ARBA" id="ARBA00022840"/>
    </source>
</evidence>
<dbReference type="HAMAP" id="MF_00283">
    <property type="entry name" value="Phe_tRNA_synth_beta1"/>
    <property type="match status" value="1"/>
</dbReference>
<dbReference type="Pfam" id="PF03484">
    <property type="entry name" value="B5"/>
    <property type="match status" value="1"/>
</dbReference>
<dbReference type="InterPro" id="IPR041616">
    <property type="entry name" value="PheRS_beta_core"/>
</dbReference>
<evidence type="ECO:0000256" key="5">
    <source>
        <dbReference type="ARBA" id="ARBA00022555"/>
    </source>
</evidence>
<dbReference type="PROSITE" id="PS51483">
    <property type="entry name" value="B5"/>
    <property type="match status" value="1"/>
</dbReference>
<dbReference type="NCBIfam" id="NF045760">
    <property type="entry name" value="YtpR"/>
    <property type="match status" value="1"/>
</dbReference>
<comment type="similarity">
    <text evidence="2 15">Belongs to the phenylalanyl-tRNA synthetase beta subunit family. Type 1 subfamily.</text>
</comment>
<feature type="binding site" evidence="15">
    <location>
        <position position="455"/>
    </location>
    <ligand>
        <name>Mg(2+)</name>
        <dbReference type="ChEBI" id="CHEBI:18420"/>
        <note>shared with alpha subunit</note>
    </ligand>
</feature>
<dbReference type="Gene3D" id="2.40.50.140">
    <property type="entry name" value="Nucleic acid-binding proteins"/>
    <property type="match status" value="1"/>
</dbReference>
<dbReference type="PANTHER" id="PTHR10947">
    <property type="entry name" value="PHENYLALANYL-TRNA SYNTHETASE BETA CHAIN AND LEUCINE-RICH REPEAT-CONTAINING PROTEIN 47"/>
    <property type="match status" value="1"/>
</dbReference>
<dbReference type="Pfam" id="PF03147">
    <property type="entry name" value="FDX-ACB"/>
    <property type="match status" value="1"/>
</dbReference>
<dbReference type="SUPFAM" id="SSF50249">
    <property type="entry name" value="Nucleic acid-binding proteins"/>
    <property type="match status" value="1"/>
</dbReference>
<keyword evidence="6 15" id="KW-0436">Ligase</keyword>
<feature type="domain" description="FDX-ACB" evidence="18">
    <location>
        <begin position="699"/>
        <end position="792"/>
    </location>
</feature>
<keyword evidence="10 15" id="KW-0460">Magnesium</keyword>
<evidence type="ECO:0000256" key="14">
    <source>
        <dbReference type="ARBA" id="ARBA00049255"/>
    </source>
</evidence>
<dbReference type="InterPro" id="IPR004532">
    <property type="entry name" value="Phe-tRNA-ligase_IIc_bsu_bact"/>
</dbReference>
<dbReference type="EMBL" id="CP044222">
    <property type="protein sequence ID" value="QEW05858.1"/>
    <property type="molecule type" value="Genomic_DNA"/>
</dbReference>
<dbReference type="InterPro" id="IPR012340">
    <property type="entry name" value="NA-bd_OB-fold"/>
</dbReference>
<dbReference type="CDD" id="cd00769">
    <property type="entry name" value="PheRS_beta_core"/>
    <property type="match status" value="1"/>
</dbReference>
<evidence type="ECO:0000313" key="20">
    <source>
        <dbReference type="EMBL" id="QEW05858.1"/>
    </source>
</evidence>
<dbReference type="KEGG" id="nik:F5I99_04790"/>
<dbReference type="SUPFAM" id="SSF54991">
    <property type="entry name" value="Anticodon-binding domain of PheRS"/>
    <property type="match status" value="1"/>
</dbReference>
<dbReference type="FunFam" id="3.50.40.10:FF:000001">
    <property type="entry name" value="Phenylalanine--tRNA ligase beta subunit"/>
    <property type="match status" value="1"/>
</dbReference>
<proteinExistence type="inferred from homology"/>